<keyword evidence="2" id="KW-0378">Hydrolase</keyword>
<evidence type="ECO:0000313" key="5">
    <source>
        <dbReference type="EMBL" id="OON73031.1"/>
    </source>
</evidence>
<feature type="domain" description="LysM" evidence="4">
    <location>
        <begin position="295"/>
        <end position="344"/>
    </location>
</feature>
<comment type="similarity">
    <text evidence="1">Belongs to the transglycosylase family. Rpf subfamily.</text>
</comment>
<reference evidence="5 6" key="1">
    <citation type="submission" date="2017-02" db="EMBL/GenBank/DDBJ databases">
        <title>Draft Genome Sequence of Streptomyces tsukubaensis F601, a Producer of the immunosuppressant tacrolimus FK506.</title>
        <authorList>
            <person name="Zong G."/>
            <person name="Zhong C."/>
            <person name="Fu J."/>
            <person name="Qin R."/>
            <person name="Cao G."/>
        </authorList>
    </citation>
    <scope>NUCLEOTIDE SEQUENCE [LARGE SCALE GENOMIC DNA]</scope>
    <source>
        <strain evidence="5 6">F601</strain>
    </source>
</reference>
<dbReference type="InterPro" id="IPR023346">
    <property type="entry name" value="Lysozyme-like_dom_sf"/>
</dbReference>
<dbReference type="PANTHER" id="PTHR34700">
    <property type="entry name" value="POTASSIUM BINDING PROTEIN KBP"/>
    <property type="match status" value="1"/>
</dbReference>
<dbReference type="PROSITE" id="PS51782">
    <property type="entry name" value="LYSM"/>
    <property type="match status" value="1"/>
</dbReference>
<dbReference type="STRING" id="83656.B1H18_28170"/>
<dbReference type="EMBL" id="MVFC01000033">
    <property type="protein sequence ID" value="OON73031.1"/>
    <property type="molecule type" value="Genomic_DNA"/>
</dbReference>
<accession>A0A1V4A1L1</accession>
<dbReference type="InterPro" id="IPR052196">
    <property type="entry name" value="Bact_Kbp"/>
</dbReference>
<proteinExistence type="inferred from homology"/>
<dbReference type="OrthoDB" id="1404170at2"/>
<dbReference type="CDD" id="cd00118">
    <property type="entry name" value="LysM"/>
    <property type="match status" value="1"/>
</dbReference>
<feature type="region of interest" description="Disordered" evidence="3">
    <location>
        <begin position="321"/>
        <end position="353"/>
    </location>
</feature>
<dbReference type="Pfam" id="PF01476">
    <property type="entry name" value="LysM"/>
    <property type="match status" value="1"/>
</dbReference>
<name>A0A1V4A1L1_9ACTN</name>
<feature type="compositionally biased region" description="Acidic residues" evidence="3">
    <location>
        <begin position="344"/>
        <end position="353"/>
    </location>
</feature>
<dbReference type="InterPro" id="IPR036779">
    <property type="entry name" value="LysM_dom_sf"/>
</dbReference>
<protein>
    <recommendedName>
        <fullName evidence="4">LysM domain-containing protein</fullName>
    </recommendedName>
</protein>
<dbReference type="Proteomes" id="UP000190539">
    <property type="component" value="Unassembled WGS sequence"/>
</dbReference>
<dbReference type="CDD" id="cd13925">
    <property type="entry name" value="RPF"/>
    <property type="match status" value="1"/>
</dbReference>
<dbReference type="SMART" id="SM00257">
    <property type="entry name" value="LysM"/>
    <property type="match status" value="1"/>
</dbReference>
<keyword evidence="6" id="KW-1185">Reference proteome</keyword>
<evidence type="ECO:0000259" key="4">
    <source>
        <dbReference type="PROSITE" id="PS51782"/>
    </source>
</evidence>
<comment type="caution">
    <text evidence="5">The sequence shown here is derived from an EMBL/GenBank/DDBJ whole genome shotgun (WGS) entry which is preliminary data.</text>
</comment>
<feature type="compositionally biased region" description="Low complexity" evidence="3">
    <location>
        <begin position="138"/>
        <end position="207"/>
    </location>
</feature>
<gene>
    <name evidence="5" type="ORF">B1H18_28170</name>
</gene>
<dbReference type="Gene3D" id="1.10.530.10">
    <property type="match status" value="1"/>
</dbReference>
<dbReference type="SUPFAM" id="SSF53955">
    <property type="entry name" value="Lysozyme-like"/>
    <property type="match status" value="1"/>
</dbReference>
<dbReference type="InterPro" id="IPR010618">
    <property type="entry name" value="RPF"/>
</dbReference>
<organism evidence="5 6">
    <name type="scientific">Streptomyces tsukubensis</name>
    <dbReference type="NCBI Taxonomy" id="83656"/>
    <lineage>
        <taxon>Bacteria</taxon>
        <taxon>Bacillati</taxon>
        <taxon>Actinomycetota</taxon>
        <taxon>Actinomycetes</taxon>
        <taxon>Kitasatosporales</taxon>
        <taxon>Streptomycetaceae</taxon>
        <taxon>Streptomyces</taxon>
    </lineage>
</organism>
<dbReference type="Pfam" id="PF06737">
    <property type="entry name" value="Transglycosylas"/>
    <property type="match status" value="1"/>
</dbReference>
<dbReference type="AlphaFoldDB" id="A0A1V4A1L1"/>
<evidence type="ECO:0000256" key="3">
    <source>
        <dbReference type="SAM" id="MobiDB-lite"/>
    </source>
</evidence>
<dbReference type="PANTHER" id="PTHR34700:SF4">
    <property type="entry name" value="PHAGE-LIKE ELEMENT PBSX PROTEIN XKDP"/>
    <property type="match status" value="1"/>
</dbReference>
<dbReference type="InterPro" id="IPR018392">
    <property type="entry name" value="LysM"/>
</dbReference>
<feature type="compositionally biased region" description="Basic and acidic residues" evidence="3">
    <location>
        <begin position="256"/>
        <end position="287"/>
    </location>
</feature>
<evidence type="ECO:0000256" key="2">
    <source>
        <dbReference type="ARBA" id="ARBA00022801"/>
    </source>
</evidence>
<dbReference type="GO" id="GO:0016787">
    <property type="term" value="F:hydrolase activity"/>
    <property type="evidence" value="ECO:0007669"/>
    <property type="project" value="UniProtKB-KW"/>
</dbReference>
<feature type="region of interest" description="Disordered" evidence="3">
    <location>
        <begin position="127"/>
        <end position="300"/>
    </location>
</feature>
<dbReference type="Gene3D" id="3.10.350.10">
    <property type="entry name" value="LysM domain"/>
    <property type="match status" value="1"/>
</dbReference>
<feature type="compositionally biased region" description="Basic and acidic residues" evidence="3">
    <location>
        <begin position="208"/>
        <end position="222"/>
    </location>
</feature>
<evidence type="ECO:0000313" key="6">
    <source>
        <dbReference type="Proteomes" id="UP000190539"/>
    </source>
</evidence>
<dbReference type="SUPFAM" id="SSF54106">
    <property type="entry name" value="LysM domain"/>
    <property type="match status" value="1"/>
</dbReference>
<evidence type="ECO:0000256" key="1">
    <source>
        <dbReference type="ARBA" id="ARBA00010830"/>
    </source>
</evidence>
<sequence>MLTGNGRHRRPRQAPALVVAAGVTGSAIAIPLLGATSASAADSTAWDRLAECESSGTWSANDGNGLYGGLQLSQESWEANGGLNYAPRADLASRSQQISVAEKVLADQGPAAWQSCGVVAKLTKGSGQATVDPGVTYPGDTGSTGSSSDGSGSDGGASASLGSATTPSPSASAGDSGKSGKSSTSDTSGKSDESASPSESASASESGKSGKGDGSGKSHRADGSSSSSSGASGGASASASESSGRHRGGAASDSTSDARDSDARHASRGGEDARGSAKGEKDSEGGKGGKAGNGGTYTVRAGDNLWDIAEAQKVDGGWSGLYEQNKKTVGSDPDLILPGQSLDLDGESGENQR</sequence>
<feature type="compositionally biased region" description="Low complexity" evidence="3">
    <location>
        <begin position="223"/>
        <end position="242"/>
    </location>
</feature>